<dbReference type="RefSeq" id="XP_003192260.1">
    <property type="nucleotide sequence ID" value="XM_003192212.1"/>
</dbReference>
<dbReference type="GO" id="GO:0000978">
    <property type="term" value="F:RNA polymerase II cis-regulatory region sequence-specific DNA binding"/>
    <property type="evidence" value="ECO:0007669"/>
    <property type="project" value="TreeGrafter"/>
</dbReference>
<organism evidence="3 4">
    <name type="scientific">Cryptococcus gattii serotype B (strain WM276 / ATCC MYA-4071)</name>
    <name type="common">Filobasidiella gattii</name>
    <name type="synonym">Cryptococcus bacillisporus</name>
    <dbReference type="NCBI Taxonomy" id="367775"/>
    <lineage>
        <taxon>Eukaryota</taxon>
        <taxon>Fungi</taxon>
        <taxon>Dikarya</taxon>
        <taxon>Basidiomycota</taxon>
        <taxon>Agaricomycotina</taxon>
        <taxon>Tremellomycetes</taxon>
        <taxon>Tremellales</taxon>
        <taxon>Cryptococcaceae</taxon>
        <taxon>Cryptococcus</taxon>
        <taxon>Cryptococcus gattii species complex</taxon>
    </lineage>
</organism>
<reference key="2">
    <citation type="journal article" date="2011" name="MBio">
        <title>Genome variation in Cryptococcus gattii, an emerging pathogen of immunocompetent hosts.</title>
        <authorList>
            <person name="D'Souza C.A."/>
            <person name="Kronstad J.W."/>
            <person name="Taylor G."/>
            <person name="Warren R."/>
            <person name="Yuen M."/>
            <person name="Hu G."/>
            <person name="Jung W.H."/>
            <person name="Sham A."/>
            <person name="Kidd S.E."/>
            <person name="Tangen K."/>
            <person name="Lee N."/>
            <person name="Zeilmaker T."/>
            <person name="Sawkins J."/>
            <person name="McVicker G."/>
            <person name="Shah S."/>
            <person name="Gnerre S."/>
            <person name="Griggs A."/>
            <person name="Zeng Q."/>
            <person name="Bartlett K."/>
            <person name="Li W."/>
            <person name="Wang X."/>
            <person name="Heitman J."/>
            <person name="Stajich J.E."/>
            <person name="Fraser J.A."/>
            <person name="Meyer W."/>
            <person name="Carter D."/>
            <person name="Schein J."/>
            <person name="Krzywinski M."/>
            <person name="Kwong-Chung K.J."/>
            <person name="Varma A."/>
            <person name="Wang J."/>
            <person name="Brunham R."/>
            <person name="Fyfe M."/>
            <person name="Ouellette B.F.F."/>
            <person name="Siddiqui A."/>
            <person name="Marra M."/>
            <person name="Jones S."/>
            <person name="Holt R."/>
            <person name="Birren B.W."/>
            <person name="Galagan J.E."/>
            <person name="Cuomo C.A."/>
        </authorList>
    </citation>
    <scope>NUCLEOTIDE SEQUENCE</scope>
    <source>
        <strain>WM276</strain>
    </source>
</reference>
<dbReference type="VEuPathDB" id="FungiDB:CGB_B5540W"/>
<proteinExistence type="predicted"/>
<accession>E6R102</accession>
<dbReference type="Gene3D" id="1.10.443.20">
    <property type="entry name" value="Centromere DNA-binding protein complex CBF3 subunit, domain 2"/>
    <property type="match status" value="1"/>
</dbReference>
<dbReference type="InterPro" id="IPR038279">
    <property type="entry name" value="Ndc10_dom2_sf"/>
</dbReference>
<dbReference type="Pfam" id="PF16787">
    <property type="entry name" value="NDC10_II"/>
    <property type="match status" value="2"/>
</dbReference>
<dbReference type="PANTHER" id="PTHR37784:SF2">
    <property type="entry name" value="HIGH-OSMOLARITY-INDUCED TRANSCRIPTION PROTEIN 1"/>
    <property type="match status" value="1"/>
</dbReference>
<dbReference type="eggNOG" id="ENOG502SBAB">
    <property type="taxonomic scope" value="Eukaryota"/>
</dbReference>
<evidence type="ECO:0000256" key="1">
    <source>
        <dbReference type="SAM" id="MobiDB-lite"/>
    </source>
</evidence>
<feature type="domain" description="Ndc10" evidence="2">
    <location>
        <begin position="115"/>
        <end position="291"/>
    </location>
</feature>
<evidence type="ECO:0000259" key="2">
    <source>
        <dbReference type="Pfam" id="PF16787"/>
    </source>
</evidence>
<dbReference type="Proteomes" id="UP000007805">
    <property type="component" value="Chromosome B"/>
</dbReference>
<feature type="domain" description="Ndc10" evidence="2">
    <location>
        <begin position="300"/>
        <end position="349"/>
    </location>
</feature>
<gene>
    <name evidence="3" type="ordered locus">CGB_B5540W</name>
</gene>
<dbReference type="InterPro" id="IPR052146">
    <property type="entry name" value="HOT1"/>
</dbReference>
<sequence>MRPYTSMTGSFAFPMTIPVSNVMATPIHFDRRNNRCPGQPNEPHPAVKDKQVENDQAMQSHNEEDEFASKEFTSEERTQLMAEVNNVEEFVKLRKELGYDDAGYVAALVNLWECQKAMGMNSFPTPRTKAVNSILRAIDRVRNARRILNFEDMGDDLYYDGIGTVENMKRIFLHYLHRNTFEALRDLTAQAIGIYGLLRAGDQLKTTLASLSLKHFPDEGPTPCYGVVITIREGKTNHEGKVQYASLLRNKHVDQCPVSFLALMLFARFHFSGEDFPNSNTSFPSMKSRRDCEVELSDSSREEDDKAGRAFVDLLRYLATVVLQDAPFLRRLVPDLYVWKHPVFSKPSYVAFEAKAFAEAEIASTTASEIMRRGMPELTGFLSTNFKAVFGALRQINAKEQDTNASLVELRKTVVEERRSERYDALLAGIGDAFYTIARDLRHKGPSGG</sequence>
<dbReference type="AlphaFoldDB" id="E6R102"/>
<protein>
    <recommendedName>
        <fullName evidence="2">Ndc10 domain-containing protein</fullName>
    </recommendedName>
</protein>
<dbReference type="GO" id="GO:0060963">
    <property type="term" value="P:positive regulation of ribosomal protein gene transcription by RNA polymerase II"/>
    <property type="evidence" value="ECO:0007669"/>
    <property type="project" value="TreeGrafter"/>
</dbReference>
<dbReference type="InterPro" id="IPR031872">
    <property type="entry name" value="NDC10_II"/>
</dbReference>
<name>E6R102_CRYGW</name>
<dbReference type="OrthoDB" id="2575514at2759"/>
<dbReference type="GeneID" id="10187545"/>
<feature type="region of interest" description="Disordered" evidence="1">
    <location>
        <begin position="30"/>
        <end position="74"/>
    </location>
</feature>
<dbReference type="HOGENOM" id="CLU_609749_0_0_1"/>
<dbReference type="GO" id="GO:0000981">
    <property type="term" value="F:DNA-binding transcription factor activity, RNA polymerase II-specific"/>
    <property type="evidence" value="ECO:0007669"/>
    <property type="project" value="TreeGrafter"/>
</dbReference>
<dbReference type="KEGG" id="cgi:CGB_B5540W"/>
<dbReference type="EMBL" id="CP000287">
    <property type="protein sequence ID" value="ADV20473.1"/>
    <property type="molecule type" value="Genomic_DNA"/>
</dbReference>
<keyword evidence="4" id="KW-1185">Reference proteome</keyword>
<reference evidence="3 4" key="1">
    <citation type="journal article" date="2011" name="MBio">
        <title>Genome variation in Cryptococcus gattii, an emerging pathogen of immunocompetent hosts.</title>
        <authorList>
            <person name="D'Souza C.A."/>
            <person name="Kronstad J.W."/>
            <person name="Taylor G."/>
            <person name="Warren R."/>
            <person name="Yuen M."/>
            <person name="Hu G."/>
            <person name="Jung W.H."/>
            <person name="Sham A."/>
            <person name="Kidd S.E."/>
            <person name="Tangen K."/>
            <person name="Lee N."/>
            <person name="Zeilmaker T."/>
            <person name="Sawkins J."/>
            <person name="McVicker G."/>
            <person name="Shah S."/>
            <person name="Gnerre S."/>
            <person name="Griggs A."/>
            <person name="Zeng Q."/>
            <person name="Bartlett K."/>
            <person name="Li W."/>
            <person name="Wang X."/>
            <person name="Heitman J."/>
            <person name="Stajich J.E."/>
            <person name="Fraser J.A."/>
            <person name="Meyer W."/>
            <person name="Carter D."/>
            <person name="Schein J."/>
            <person name="Krzywinski M."/>
            <person name="Kwon-Chung K.J."/>
            <person name="Varma A."/>
            <person name="Wang J."/>
            <person name="Brunham R."/>
            <person name="Fyfe M."/>
            <person name="Ouellette B.F."/>
            <person name="Siddiqui A."/>
            <person name="Marra M."/>
            <person name="Jones S."/>
            <person name="Holt R."/>
            <person name="Birren B.W."/>
            <person name="Galagan J.E."/>
            <person name="Cuomo C.A."/>
        </authorList>
    </citation>
    <scope>NUCLEOTIDE SEQUENCE [LARGE SCALE GENOMIC DNA]</scope>
    <source>
        <strain evidence="4">WM276 / ATCC MYA-4071</strain>
    </source>
</reference>
<evidence type="ECO:0000313" key="3">
    <source>
        <dbReference type="EMBL" id="ADV20473.1"/>
    </source>
</evidence>
<dbReference type="PANTHER" id="PTHR37784">
    <property type="entry name" value="PROTEIN MSN1"/>
    <property type="match status" value="1"/>
</dbReference>
<evidence type="ECO:0000313" key="4">
    <source>
        <dbReference type="Proteomes" id="UP000007805"/>
    </source>
</evidence>